<evidence type="ECO:0000256" key="1">
    <source>
        <dbReference type="SAM" id="SignalP"/>
    </source>
</evidence>
<dbReference type="Proteomes" id="UP001307839">
    <property type="component" value="Unassembled WGS sequence"/>
</dbReference>
<keyword evidence="3" id="KW-1185">Reference proteome</keyword>
<keyword evidence="1" id="KW-0732">Signal</keyword>
<reference evidence="2 3" key="1">
    <citation type="submission" date="2024-01" db="EMBL/GenBank/DDBJ databases">
        <title>Unpublished Manusciprt.</title>
        <authorList>
            <person name="Duman M."/>
            <person name="Valdes E.G."/>
            <person name="Ajmi N."/>
            <person name="Altun S."/>
            <person name="Saticioglu I.B."/>
        </authorList>
    </citation>
    <scope>NUCLEOTIDE SEQUENCE [LARGE SCALE GENOMIC DNA]</scope>
    <source>
        <strain evidence="2 3">120P</strain>
    </source>
</reference>
<evidence type="ECO:0000313" key="3">
    <source>
        <dbReference type="Proteomes" id="UP001307839"/>
    </source>
</evidence>
<feature type="chain" id="PRO_5044331917" evidence="1">
    <location>
        <begin position="25"/>
        <end position="543"/>
    </location>
</feature>
<dbReference type="Pfam" id="PF06980">
    <property type="entry name" value="DUF1302"/>
    <property type="match status" value="1"/>
</dbReference>
<dbReference type="InterPro" id="IPR010727">
    <property type="entry name" value="DUF1302"/>
</dbReference>
<name>A0AB35WNL4_9PSED</name>
<gene>
    <name evidence="2" type="ORF">V0R53_00120</name>
</gene>
<protein>
    <submittedName>
        <fullName evidence="2">DUF1302 family protein</fullName>
    </submittedName>
</protein>
<organism evidence="2 3">
    <name type="scientific">Pseudomonas auratipiscis</name>
    <dbReference type="NCBI Taxonomy" id="3115853"/>
    <lineage>
        <taxon>Bacteria</taxon>
        <taxon>Pseudomonadati</taxon>
        <taxon>Pseudomonadota</taxon>
        <taxon>Gammaproteobacteria</taxon>
        <taxon>Pseudomonadales</taxon>
        <taxon>Pseudomonadaceae</taxon>
        <taxon>Pseudomonas</taxon>
    </lineage>
</organism>
<comment type="caution">
    <text evidence="2">The sequence shown here is derived from an EMBL/GenBank/DDBJ whole genome shotgun (WGS) entry which is preliminary data.</text>
</comment>
<feature type="signal peptide" evidence="1">
    <location>
        <begin position="1"/>
        <end position="24"/>
    </location>
</feature>
<accession>A0AB35WNL4</accession>
<dbReference type="PROSITE" id="PS51257">
    <property type="entry name" value="PROKAR_LIPOPROTEIN"/>
    <property type="match status" value="1"/>
</dbReference>
<evidence type="ECO:0000313" key="2">
    <source>
        <dbReference type="EMBL" id="MEE1864789.1"/>
    </source>
</evidence>
<sequence length="543" mass="59451">MSRYNATHGGLLLTLTVACCQANAGPRLELGENTTLDSSLTVNYTASMRTAKPAHEYLNDLNNDDGTRNFDRGALITNRVSLFGELLLKHDNLGAVLRGSHFYDDVYHNRNDNDSPDTVNKIGRHDGFVEDTRRLSGSKARLLDAYVYGNFDVTQNQYLSIKAGRHLVAWGESLFWANISQGQAPVDATKFNVPGTEAKDAYLPVGQISASWSLNEDLALVGFYQYEWEKTQLNPVGDYFGSDTFGPGAEFYRLGAGVINSLPDTSFTAVNYAGDVEPRDSGQWGLGVRYRLTENTEVGLFHYRYHERVGALFFDFSGQTQYSSLSGVGKYARAGSGPAYRIGYFDDVELTGVSFSSKVGDSVQFAGDLSYRDGAAVYLDNGAPARGQLWQGNLNGSYILGPSLLAQQTTVMAEVVHQRIDGVDTLHISGGGAGVDGSFDNFESKTQTRGQTLLGIGTYMDYLGIADGLDLTTRLVWTQNIDGSAYQGLGRDEKRLTVGGDFKYLGNFQVGLTYVAYLSSPDIAQGRMLADRDYLSFNAKYTF</sequence>
<dbReference type="AlphaFoldDB" id="A0AB35WNL4"/>
<dbReference type="RefSeq" id="WP_330078466.1">
    <property type="nucleotide sequence ID" value="NZ_JAZDCU010000001.1"/>
</dbReference>
<dbReference type="EMBL" id="JAZDQP010000001">
    <property type="protein sequence ID" value="MEE1864789.1"/>
    <property type="molecule type" value="Genomic_DNA"/>
</dbReference>
<proteinExistence type="predicted"/>